<protein>
    <submittedName>
        <fullName evidence="1">Uncharacterized protein</fullName>
    </submittedName>
</protein>
<reference evidence="1" key="3">
    <citation type="submission" date="2025-09" db="UniProtKB">
        <authorList>
            <consortium name="Ensembl"/>
        </authorList>
    </citation>
    <scope>IDENTIFICATION</scope>
</reference>
<evidence type="ECO:0000313" key="2">
    <source>
        <dbReference type="Proteomes" id="UP000314982"/>
    </source>
</evidence>
<dbReference type="Proteomes" id="UP000314982">
    <property type="component" value="Unassembled WGS sequence"/>
</dbReference>
<name>A0A4W5Q1K3_9TELE</name>
<reference evidence="2" key="1">
    <citation type="submission" date="2018-06" db="EMBL/GenBank/DDBJ databases">
        <title>Genome assembly of Danube salmon.</title>
        <authorList>
            <person name="Macqueen D.J."/>
            <person name="Gundappa M.K."/>
        </authorList>
    </citation>
    <scope>NUCLEOTIDE SEQUENCE [LARGE SCALE GENOMIC DNA]</scope>
</reference>
<reference evidence="1" key="2">
    <citation type="submission" date="2025-08" db="UniProtKB">
        <authorList>
            <consortium name="Ensembl"/>
        </authorList>
    </citation>
    <scope>IDENTIFICATION</scope>
</reference>
<accession>A0A4W5Q1K3</accession>
<dbReference type="AlphaFoldDB" id="A0A4W5Q1K3"/>
<sequence length="71" mass="7869">MDDILRTHCDYDPASGDSYDFDRVHSGPEDTAFILDCVSYKSPFSEQLLVEELSIKISQGSNLLVVGNTGR</sequence>
<evidence type="ECO:0000313" key="1">
    <source>
        <dbReference type="Ensembl" id="ENSHHUP00000068303.1"/>
    </source>
</evidence>
<proteinExistence type="predicted"/>
<organism evidence="1 2">
    <name type="scientific">Hucho hucho</name>
    <name type="common">huchen</name>
    <dbReference type="NCBI Taxonomy" id="62062"/>
    <lineage>
        <taxon>Eukaryota</taxon>
        <taxon>Metazoa</taxon>
        <taxon>Chordata</taxon>
        <taxon>Craniata</taxon>
        <taxon>Vertebrata</taxon>
        <taxon>Euteleostomi</taxon>
        <taxon>Actinopterygii</taxon>
        <taxon>Neopterygii</taxon>
        <taxon>Teleostei</taxon>
        <taxon>Protacanthopterygii</taxon>
        <taxon>Salmoniformes</taxon>
        <taxon>Salmonidae</taxon>
        <taxon>Salmoninae</taxon>
        <taxon>Hucho</taxon>
    </lineage>
</organism>
<keyword evidence="2" id="KW-1185">Reference proteome</keyword>
<dbReference type="Ensembl" id="ENSHHUT00000070593.1">
    <property type="protein sequence ID" value="ENSHHUP00000068303.1"/>
    <property type="gene ID" value="ENSHHUG00000040268.1"/>
</dbReference>